<accession>A0AAW2XI12</accession>
<sequence length="63" mass="7093">MRKYGMKLHPTKCTFEVTGKFLAYMVIERGIDANPEKIEAILQMPNTQICEGHSEAGRKNGIP</sequence>
<gene>
    <name evidence="1" type="ORF">Slati_1131100</name>
</gene>
<reference evidence="1" key="2">
    <citation type="journal article" date="2024" name="Plant">
        <title>Genomic evolution and insights into agronomic trait innovations of Sesamum species.</title>
        <authorList>
            <person name="Miao H."/>
            <person name="Wang L."/>
            <person name="Qu L."/>
            <person name="Liu H."/>
            <person name="Sun Y."/>
            <person name="Le M."/>
            <person name="Wang Q."/>
            <person name="Wei S."/>
            <person name="Zheng Y."/>
            <person name="Lin W."/>
            <person name="Duan Y."/>
            <person name="Cao H."/>
            <person name="Xiong S."/>
            <person name="Wang X."/>
            <person name="Wei L."/>
            <person name="Li C."/>
            <person name="Ma Q."/>
            <person name="Ju M."/>
            <person name="Zhao R."/>
            <person name="Li G."/>
            <person name="Mu C."/>
            <person name="Tian Q."/>
            <person name="Mei H."/>
            <person name="Zhang T."/>
            <person name="Gao T."/>
            <person name="Zhang H."/>
        </authorList>
    </citation>
    <scope>NUCLEOTIDE SEQUENCE</scope>
    <source>
        <strain evidence="1">KEN1</strain>
    </source>
</reference>
<organism evidence="1">
    <name type="scientific">Sesamum latifolium</name>
    <dbReference type="NCBI Taxonomy" id="2727402"/>
    <lineage>
        <taxon>Eukaryota</taxon>
        <taxon>Viridiplantae</taxon>
        <taxon>Streptophyta</taxon>
        <taxon>Embryophyta</taxon>
        <taxon>Tracheophyta</taxon>
        <taxon>Spermatophyta</taxon>
        <taxon>Magnoliopsida</taxon>
        <taxon>eudicotyledons</taxon>
        <taxon>Gunneridae</taxon>
        <taxon>Pentapetalae</taxon>
        <taxon>asterids</taxon>
        <taxon>lamiids</taxon>
        <taxon>Lamiales</taxon>
        <taxon>Pedaliaceae</taxon>
        <taxon>Sesamum</taxon>
    </lineage>
</organism>
<dbReference type="InterPro" id="IPR043502">
    <property type="entry name" value="DNA/RNA_pol_sf"/>
</dbReference>
<evidence type="ECO:0000313" key="1">
    <source>
        <dbReference type="EMBL" id="KAL0451530.1"/>
    </source>
</evidence>
<dbReference type="SUPFAM" id="SSF56672">
    <property type="entry name" value="DNA/RNA polymerases"/>
    <property type="match status" value="1"/>
</dbReference>
<reference evidence="1" key="1">
    <citation type="submission" date="2020-06" db="EMBL/GenBank/DDBJ databases">
        <authorList>
            <person name="Li T."/>
            <person name="Hu X."/>
            <person name="Zhang T."/>
            <person name="Song X."/>
            <person name="Zhang H."/>
            <person name="Dai N."/>
            <person name="Sheng W."/>
            <person name="Hou X."/>
            <person name="Wei L."/>
        </authorList>
    </citation>
    <scope>NUCLEOTIDE SEQUENCE</scope>
    <source>
        <strain evidence="1">KEN1</strain>
        <tissue evidence="1">Leaf</tissue>
    </source>
</reference>
<dbReference type="AlphaFoldDB" id="A0AAW2XI12"/>
<name>A0AAW2XI12_9LAMI</name>
<protein>
    <submittedName>
        <fullName evidence="1">Uncharacterized protein</fullName>
    </submittedName>
</protein>
<dbReference type="EMBL" id="JACGWN010000004">
    <property type="protein sequence ID" value="KAL0451530.1"/>
    <property type="molecule type" value="Genomic_DNA"/>
</dbReference>
<comment type="caution">
    <text evidence="1">The sequence shown here is derived from an EMBL/GenBank/DDBJ whole genome shotgun (WGS) entry which is preliminary data.</text>
</comment>
<proteinExistence type="predicted"/>